<proteinExistence type="predicted"/>
<gene>
    <name evidence="1" type="ORF">HJG63_008584</name>
</gene>
<name>A0A7J8DHX2_ROUAE</name>
<organism evidence="1 2">
    <name type="scientific">Rousettus aegyptiacus</name>
    <name type="common">Egyptian fruit bat</name>
    <name type="synonym">Pteropus aegyptiacus</name>
    <dbReference type="NCBI Taxonomy" id="9407"/>
    <lineage>
        <taxon>Eukaryota</taxon>
        <taxon>Metazoa</taxon>
        <taxon>Chordata</taxon>
        <taxon>Craniata</taxon>
        <taxon>Vertebrata</taxon>
        <taxon>Euteleostomi</taxon>
        <taxon>Mammalia</taxon>
        <taxon>Eutheria</taxon>
        <taxon>Laurasiatheria</taxon>
        <taxon>Chiroptera</taxon>
        <taxon>Yinpterochiroptera</taxon>
        <taxon>Pteropodoidea</taxon>
        <taxon>Pteropodidae</taxon>
        <taxon>Rousettinae</taxon>
        <taxon>Rousettus</taxon>
    </lineage>
</organism>
<comment type="caution">
    <text evidence="1">The sequence shown here is derived from an EMBL/GenBank/DDBJ whole genome shotgun (WGS) entry which is preliminary data.</text>
</comment>
<accession>A0A7J8DHX2</accession>
<dbReference type="AlphaFoldDB" id="A0A7J8DHX2"/>
<evidence type="ECO:0000313" key="1">
    <source>
        <dbReference type="EMBL" id="KAF6422778.1"/>
    </source>
</evidence>
<sequence length="157" mass="17142">MIGWGLGIQSLQRSCQPETGVGGINTPGSLPSGGEPCNMFCASSRAPVTAHLYSARLPFHPFLPSLLSSLCLSDHLLAPYPYLLPRKFNPRQVSPILSQVLPVMSLQPSWEVPPETRCEPVIVQRRLAAEIKEAPAFGENIGSNSMSFQKTYKYSIS</sequence>
<reference evidence="1 2" key="1">
    <citation type="journal article" date="2020" name="Nature">
        <title>Six reference-quality genomes reveal evolution of bat adaptations.</title>
        <authorList>
            <person name="Jebb D."/>
            <person name="Huang Z."/>
            <person name="Pippel M."/>
            <person name="Hughes G.M."/>
            <person name="Lavrichenko K."/>
            <person name="Devanna P."/>
            <person name="Winkler S."/>
            <person name="Jermiin L.S."/>
            <person name="Skirmuntt E.C."/>
            <person name="Katzourakis A."/>
            <person name="Burkitt-Gray L."/>
            <person name="Ray D.A."/>
            <person name="Sullivan K.A.M."/>
            <person name="Roscito J.G."/>
            <person name="Kirilenko B.M."/>
            <person name="Davalos L.M."/>
            <person name="Corthals A.P."/>
            <person name="Power M.L."/>
            <person name="Jones G."/>
            <person name="Ransome R.D."/>
            <person name="Dechmann D.K.N."/>
            <person name="Locatelli A.G."/>
            <person name="Puechmaille S.J."/>
            <person name="Fedrigo O."/>
            <person name="Jarvis E.D."/>
            <person name="Hiller M."/>
            <person name="Vernes S.C."/>
            <person name="Myers E.W."/>
            <person name="Teeling E.C."/>
        </authorList>
    </citation>
    <scope>NUCLEOTIDE SEQUENCE [LARGE SCALE GENOMIC DNA]</scope>
    <source>
        <strain evidence="1">MRouAeg1</strain>
        <tissue evidence="1">Muscle</tissue>
    </source>
</reference>
<evidence type="ECO:0000313" key="2">
    <source>
        <dbReference type="Proteomes" id="UP000593571"/>
    </source>
</evidence>
<protein>
    <submittedName>
        <fullName evidence="1">Uncharacterized protein</fullName>
    </submittedName>
</protein>
<dbReference type="Proteomes" id="UP000593571">
    <property type="component" value="Unassembled WGS sequence"/>
</dbReference>
<dbReference type="EMBL" id="JACASE010000012">
    <property type="protein sequence ID" value="KAF6422778.1"/>
    <property type="molecule type" value="Genomic_DNA"/>
</dbReference>
<keyword evidence="2" id="KW-1185">Reference proteome</keyword>